<keyword evidence="3" id="KW-1185">Reference proteome</keyword>
<evidence type="ECO:0000313" key="3">
    <source>
        <dbReference type="Proteomes" id="UP000024635"/>
    </source>
</evidence>
<dbReference type="Proteomes" id="UP000024635">
    <property type="component" value="Unassembled WGS sequence"/>
</dbReference>
<gene>
    <name evidence="2" type="primary">Acey_s0009.g679</name>
    <name evidence="2" type="ORF">Y032_0009g679</name>
</gene>
<proteinExistence type="predicted"/>
<organism evidence="2 3">
    <name type="scientific">Ancylostoma ceylanicum</name>
    <dbReference type="NCBI Taxonomy" id="53326"/>
    <lineage>
        <taxon>Eukaryota</taxon>
        <taxon>Metazoa</taxon>
        <taxon>Ecdysozoa</taxon>
        <taxon>Nematoda</taxon>
        <taxon>Chromadorea</taxon>
        <taxon>Rhabditida</taxon>
        <taxon>Rhabditina</taxon>
        <taxon>Rhabditomorpha</taxon>
        <taxon>Strongyloidea</taxon>
        <taxon>Ancylostomatidae</taxon>
        <taxon>Ancylostomatinae</taxon>
        <taxon>Ancylostoma</taxon>
    </lineage>
</organism>
<comment type="caution">
    <text evidence="2">The sequence shown here is derived from an EMBL/GenBank/DDBJ whole genome shotgun (WGS) entry which is preliminary data.</text>
</comment>
<keyword evidence="1" id="KW-1133">Transmembrane helix</keyword>
<evidence type="ECO:0000256" key="1">
    <source>
        <dbReference type="SAM" id="Phobius"/>
    </source>
</evidence>
<feature type="transmembrane region" description="Helical" evidence="1">
    <location>
        <begin position="45"/>
        <end position="65"/>
    </location>
</feature>
<keyword evidence="1" id="KW-0812">Transmembrane</keyword>
<protein>
    <submittedName>
        <fullName evidence="2">Uncharacterized protein</fullName>
    </submittedName>
</protein>
<sequence>MVATVSAGPSKKRLMVRARLPAYTHLAEAVSHVARKKKQGARKPYIFGAPCVLTATFAPSLVYSATIVGPPATTCYKPASAKTGRLRSRFKRSNV</sequence>
<reference evidence="3" key="1">
    <citation type="journal article" date="2015" name="Nat. Genet.">
        <title>The genome and transcriptome of the zoonotic hookworm Ancylostoma ceylanicum identify infection-specific gene families.</title>
        <authorList>
            <person name="Schwarz E.M."/>
            <person name="Hu Y."/>
            <person name="Antoshechkin I."/>
            <person name="Miller M.M."/>
            <person name="Sternberg P.W."/>
            <person name="Aroian R.V."/>
        </authorList>
    </citation>
    <scope>NUCLEOTIDE SEQUENCE</scope>
    <source>
        <strain evidence="3">HY135</strain>
    </source>
</reference>
<dbReference type="AlphaFoldDB" id="A0A016VJ92"/>
<accession>A0A016VJ92</accession>
<keyword evidence="1" id="KW-0472">Membrane</keyword>
<evidence type="ECO:0000313" key="2">
    <source>
        <dbReference type="EMBL" id="EYC27371.1"/>
    </source>
</evidence>
<name>A0A016VJ92_9BILA</name>
<dbReference type="EMBL" id="JARK01001345">
    <property type="protein sequence ID" value="EYC27371.1"/>
    <property type="molecule type" value="Genomic_DNA"/>
</dbReference>